<dbReference type="CDD" id="cd20655">
    <property type="entry name" value="CYP93"/>
    <property type="match status" value="1"/>
</dbReference>
<reference evidence="13" key="1">
    <citation type="journal article" date="2023" name="bioRxiv">
        <title>Improved chromosome-level genome assembly for marigold (Tagetes erecta).</title>
        <authorList>
            <person name="Jiang F."/>
            <person name="Yuan L."/>
            <person name="Wang S."/>
            <person name="Wang H."/>
            <person name="Xu D."/>
            <person name="Wang A."/>
            <person name="Fan W."/>
        </authorList>
    </citation>
    <scope>NUCLEOTIDE SEQUENCE</scope>
    <source>
        <strain evidence="13">WSJ</strain>
        <tissue evidence="13">Leaf</tissue>
    </source>
</reference>
<evidence type="ECO:0000256" key="6">
    <source>
        <dbReference type="ARBA" id="ARBA00023002"/>
    </source>
</evidence>
<gene>
    <name evidence="13" type="ORF">QVD17_06919</name>
</gene>
<dbReference type="GO" id="GO:0016705">
    <property type="term" value="F:oxidoreductase activity, acting on paired donors, with incorporation or reduction of molecular oxygen"/>
    <property type="evidence" value="ECO:0007669"/>
    <property type="project" value="InterPro"/>
</dbReference>
<sequence>MFGFEGYFFFIPICLISFILVLTFFKSSRAKPNPPPSLFSLPIIGHLHLLAPFPHQAFHRLSVRYGPIFKLFIGSEPCVVACSPEIAKEFLRTHETAYLDRPRNSAVTCITYGSKDFSFAPYGSHWKFMKKIVMSQLLNVTTMDSLLPVRRNEITRFIKCISEHASSGKAVNLNGELVKLSNNVITRLLFSRRCSENDGDAEDIRKLTFEITNIMEAFNLSDNIRVFKRLDLQGFGKRVKDVHRRYDALIERIIKDHEDARKQGTQSQGKDLLNILLDVAEDDSMEINLTREHIKAFILNIFVAATDNSAIITEWALSELINHPSIMKKASDEIDYVVGKNRLLHESDIPKLPYLQAITKETLRLHPPVPLIPRRSTEDRKVSGYDIEANTTIFINAWSLGRDPDYWESPLEFRPERFEEKQLDVRGQYFELLLPERFEEKQLDVRGQYFELLPFGTGRRICPGISLGLHMVHATLGALIQCFEWKGEKGENLTSINMDEGRAFNLPRANPLVCVPLARHDKSYFQ</sequence>
<protein>
    <recommendedName>
        <fullName evidence="15">Cytochrome P450</fullName>
    </recommendedName>
</protein>
<evidence type="ECO:0000313" key="14">
    <source>
        <dbReference type="Proteomes" id="UP001229421"/>
    </source>
</evidence>
<evidence type="ECO:0000256" key="9">
    <source>
        <dbReference type="ARBA" id="ARBA00023136"/>
    </source>
</evidence>
<comment type="similarity">
    <text evidence="3 11">Belongs to the cytochrome P450 family.</text>
</comment>
<dbReference type="PRINTS" id="PR00463">
    <property type="entry name" value="EP450I"/>
</dbReference>
<keyword evidence="12" id="KW-1133">Transmembrane helix</keyword>
<accession>A0AAD8LGG6</accession>
<dbReference type="InterPro" id="IPR001128">
    <property type="entry name" value="Cyt_P450"/>
</dbReference>
<dbReference type="PRINTS" id="PR00385">
    <property type="entry name" value="P450"/>
</dbReference>
<evidence type="ECO:0000256" key="11">
    <source>
        <dbReference type="RuleBase" id="RU000461"/>
    </source>
</evidence>
<dbReference type="InterPro" id="IPR036396">
    <property type="entry name" value="Cyt_P450_sf"/>
</dbReference>
<feature type="transmembrane region" description="Helical" evidence="12">
    <location>
        <begin position="6"/>
        <end position="25"/>
    </location>
</feature>
<comment type="caution">
    <text evidence="13">The sequence shown here is derived from an EMBL/GenBank/DDBJ whole genome shotgun (WGS) entry which is preliminary data.</text>
</comment>
<evidence type="ECO:0000256" key="1">
    <source>
        <dbReference type="ARBA" id="ARBA00001971"/>
    </source>
</evidence>
<dbReference type="Gene3D" id="1.10.630.10">
    <property type="entry name" value="Cytochrome P450"/>
    <property type="match status" value="1"/>
</dbReference>
<feature type="binding site" description="axial binding residue" evidence="10">
    <location>
        <position position="462"/>
    </location>
    <ligand>
        <name>heme</name>
        <dbReference type="ChEBI" id="CHEBI:30413"/>
    </ligand>
    <ligandPart>
        <name>Fe</name>
        <dbReference type="ChEBI" id="CHEBI:18248"/>
    </ligandPart>
</feature>
<dbReference type="Pfam" id="PF00067">
    <property type="entry name" value="p450"/>
    <property type="match status" value="1"/>
</dbReference>
<evidence type="ECO:0000256" key="4">
    <source>
        <dbReference type="ARBA" id="ARBA00022617"/>
    </source>
</evidence>
<keyword evidence="12" id="KW-0812">Transmembrane</keyword>
<name>A0AAD8LGG6_TARER</name>
<comment type="cofactor">
    <cofactor evidence="1 10">
        <name>heme</name>
        <dbReference type="ChEBI" id="CHEBI:30413"/>
    </cofactor>
</comment>
<keyword evidence="5 10" id="KW-0479">Metal-binding</keyword>
<keyword evidence="6 11" id="KW-0560">Oxidoreductase</keyword>
<proteinExistence type="inferred from homology"/>
<evidence type="ECO:0008006" key="15">
    <source>
        <dbReference type="Google" id="ProtNLM"/>
    </source>
</evidence>
<evidence type="ECO:0000256" key="7">
    <source>
        <dbReference type="ARBA" id="ARBA00023004"/>
    </source>
</evidence>
<evidence type="ECO:0000256" key="3">
    <source>
        <dbReference type="ARBA" id="ARBA00010617"/>
    </source>
</evidence>
<dbReference type="GO" id="GO:0016020">
    <property type="term" value="C:membrane"/>
    <property type="evidence" value="ECO:0007669"/>
    <property type="project" value="UniProtKB-SubCell"/>
</dbReference>
<dbReference type="PROSITE" id="PS00086">
    <property type="entry name" value="CYTOCHROME_P450"/>
    <property type="match status" value="1"/>
</dbReference>
<evidence type="ECO:0000313" key="13">
    <source>
        <dbReference type="EMBL" id="KAK1441082.1"/>
    </source>
</evidence>
<evidence type="ECO:0000256" key="8">
    <source>
        <dbReference type="ARBA" id="ARBA00023033"/>
    </source>
</evidence>
<dbReference type="FunFam" id="1.10.630.10:FF:000019">
    <property type="entry name" value="Cytochrome P450 family protein"/>
    <property type="match status" value="1"/>
</dbReference>
<keyword evidence="7 10" id="KW-0408">Iron</keyword>
<evidence type="ECO:0000256" key="2">
    <source>
        <dbReference type="ARBA" id="ARBA00004370"/>
    </source>
</evidence>
<comment type="subcellular location">
    <subcellularLocation>
        <location evidence="2">Membrane</location>
    </subcellularLocation>
</comment>
<keyword evidence="8 11" id="KW-0503">Monooxygenase</keyword>
<keyword evidence="4 10" id="KW-0349">Heme</keyword>
<evidence type="ECO:0000256" key="12">
    <source>
        <dbReference type="SAM" id="Phobius"/>
    </source>
</evidence>
<dbReference type="GO" id="GO:0005506">
    <property type="term" value="F:iron ion binding"/>
    <property type="evidence" value="ECO:0007669"/>
    <property type="project" value="InterPro"/>
</dbReference>
<dbReference type="PANTHER" id="PTHR47943">
    <property type="entry name" value="CYTOCHROME P450 93A3-LIKE"/>
    <property type="match status" value="1"/>
</dbReference>
<evidence type="ECO:0000256" key="10">
    <source>
        <dbReference type="PIRSR" id="PIRSR602401-1"/>
    </source>
</evidence>
<dbReference type="GO" id="GO:0020037">
    <property type="term" value="F:heme binding"/>
    <property type="evidence" value="ECO:0007669"/>
    <property type="project" value="InterPro"/>
</dbReference>
<evidence type="ECO:0000256" key="5">
    <source>
        <dbReference type="ARBA" id="ARBA00022723"/>
    </source>
</evidence>
<dbReference type="InterPro" id="IPR002401">
    <property type="entry name" value="Cyt_P450_E_grp-I"/>
</dbReference>
<keyword evidence="14" id="KW-1185">Reference proteome</keyword>
<dbReference type="EMBL" id="JAUHHV010000001">
    <property type="protein sequence ID" value="KAK1441082.1"/>
    <property type="molecule type" value="Genomic_DNA"/>
</dbReference>
<dbReference type="PANTHER" id="PTHR47943:SF8">
    <property type="entry name" value="CYTOCHROME P450"/>
    <property type="match status" value="1"/>
</dbReference>
<keyword evidence="9 12" id="KW-0472">Membrane</keyword>
<dbReference type="GO" id="GO:0004497">
    <property type="term" value="F:monooxygenase activity"/>
    <property type="evidence" value="ECO:0007669"/>
    <property type="project" value="UniProtKB-KW"/>
</dbReference>
<dbReference type="Proteomes" id="UP001229421">
    <property type="component" value="Unassembled WGS sequence"/>
</dbReference>
<dbReference type="SUPFAM" id="SSF48264">
    <property type="entry name" value="Cytochrome P450"/>
    <property type="match status" value="1"/>
</dbReference>
<dbReference type="InterPro" id="IPR017972">
    <property type="entry name" value="Cyt_P450_CS"/>
</dbReference>
<dbReference type="AlphaFoldDB" id="A0AAD8LGG6"/>
<organism evidence="13 14">
    <name type="scientific">Tagetes erecta</name>
    <name type="common">African marigold</name>
    <dbReference type="NCBI Taxonomy" id="13708"/>
    <lineage>
        <taxon>Eukaryota</taxon>
        <taxon>Viridiplantae</taxon>
        <taxon>Streptophyta</taxon>
        <taxon>Embryophyta</taxon>
        <taxon>Tracheophyta</taxon>
        <taxon>Spermatophyta</taxon>
        <taxon>Magnoliopsida</taxon>
        <taxon>eudicotyledons</taxon>
        <taxon>Gunneridae</taxon>
        <taxon>Pentapetalae</taxon>
        <taxon>asterids</taxon>
        <taxon>campanulids</taxon>
        <taxon>Asterales</taxon>
        <taxon>Asteraceae</taxon>
        <taxon>Asteroideae</taxon>
        <taxon>Heliantheae alliance</taxon>
        <taxon>Tageteae</taxon>
        <taxon>Tagetes</taxon>
    </lineage>
</organism>